<dbReference type="Pfam" id="PF00201">
    <property type="entry name" value="UDPGT"/>
    <property type="match status" value="1"/>
</dbReference>
<keyword evidence="2" id="KW-0732">Signal</keyword>
<organism evidence="3 4">
    <name type="scientific">Pyrrhoderma noxium</name>
    <dbReference type="NCBI Taxonomy" id="2282107"/>
    <lineage>
        <taxon>Eukaryota</taxon>
        <taxon>Fungi</taxon>
        <taxon>Dikarya</taxon>
        <taxon>Basidiomycota</taxon>
        <taxon>Agaricomycotina</taxon>
        <taxon>Agaricomycetes</taxon>
        <taxon>Hymenochaetales</taxon>
        <taxon>Hymenochaetaceae</taxon>
        <taxon>Pyrrhoderma</taxon>
    </lineage>
</organism>
<dbReference type="InParanoid" id="A0A286UB91"/>
<name>A0A286UB91_9AGAM</name>
<dbReference type="InterPro" id="IPR002213">
    <property type="entry name" value="UDP_glucos_trans"/>
</dbReference>
<dbReference type="OrthoDB" id="5835829at2759"/>
<evidence type="ECO:0000313" key="3">
    <source>
        <dbReference type="EMBL" id="PAV16815.1"/>
    </source>
</evidence>
<dbReference type="AlphaFoldDB" id="A0A286UB91"/>
<dbReference type="Gene3D" id="3.40.50.2000">
    <property type="entry name" value="Glycogen Phosphorylase B"/>
    <property type="match status" value="2"/>
</dbReference>
<reference evidence="3 4" key="1">
    <citation type="journal article" date="2017" name="Mol. Ecol.">
        <title>Comparative and population genomic landscape of Phellinus noxius: A hypervariable fungus causing root rot in trees.</title>
        <authorList>
            <person name="Chung C.L."/>
            <person name="Lee T.J."/>
            <person name="Akiba M."/>
            <person name="Lee H.H."/>
            <person name="Kuo T.H."/>
            <person name="Liu D."/>
            <person name="Ke H.M."/>
            <person name="Yokoi T."/>
            <person name="Roa M.B."/>
            <person name="Lu M.J."/>
            <person name="Chang Y.Y."/>
            <person name="Ann P.J."/>
            <person name="Tsai J.N."/>
            <person name="Chen C.Y."/>
            <person name="Tzean S.S."/>
            <person name="Ota Y."/>
            <person name="Hattori T."/>
            <person name="Sahashi N."/>
            <person name="Liou R.F."/>
            <person name="Kikuchi T."/>
            <person name="Tsai I.J."/>
        </authorList>
    </citation>
    <scope>NUCLEOTIDE SEQUENCE [LARGE SCALE GENOMIC DNA]</scope>
    <source>
        <strain evidence="3 4">FFPRI411160</strain>
    </source>
</reference>
<feature type="chain" id="PRO_5013642198" evidence="2">
    <location>
        <begin position="24"/>
        <end position="516"/>
    </location>
</feature>
<keyword evidence="1" id="KW-0808">Transferase</keyword>
<proteinExistence type="predicted"/>
<dbReference type="EMBL" id="NBII01000007">
    <property type="protein sequence ID" value="PAV16815.1"/>
    <property type="molecule type" value="Genomic_DNA"/>
</dbReference>
<gene>
    <name evidence="3" type="ORF">PNOK_0687900</name>
</gene>
<keyword evidence="4" id="KW-1185">Reference proteome</keyword>
<dbReference type="GO" id="GO:0008194">
    <property type="term" value="F:UDP-glycosyltransferase activity"/>
    <property type="evidence" value="ECO:0007669"/>
    <property type="project" value="InterPro"/>
</dbReference>
<evidence type="ECO:0000256" key="1">
    <source>
        <dbReference type="ARBA" id="ARBA00022679"/>
    </source>
</evidence>
<evidence type="ECO:0000313" key="4">
    <source>
        <dbReference type="Proteomes" id="UP000217199"/>
    </source>
</evidence>
<dbReference type="Proteomes" id="UP000217199">
    <property type="component" value="Unassembled WGS sequence"/>
</dbReference>
<dbReference type="CDD" id="cd03784">
    <property type="entry name" value="GT1_Gtf-like"/>
    <property type="match status" value="1"/>
</dbReference>
<comment type="caution">
    <text evidence="3">The sequence shown here is derived from an EMBL/GenBank/DDBJ whole genome shotgun (WGS) entry which is preliminary data.</text>
</comment>
<feature type="signal peptide" evidence="2">
    <location>
        <begin position="1"/>
        <end position="23"/>
    </location>
</feature>
<accession>A0A286UB91</accession>
<evidence type="ECO:0000256" key="2">
    <source>
        <dbReference type="SAM" id="SignalP"/>
    </source>
</evidence>
<protein>
    <submittedName>
        <fullName evidence="3">UDP-Glycosyltransferase glycogen phosphorylase</fullName>
    </submittedName>
</protein>
<dbReference type="PANTHER" id="PTHR48045:SF31">
    <property type="entry name" value="UDP-GLYCOSYLTRANSFERASE 76B1-LIKE"/>
    <property type="match status" value="1"/>
</dbReference>
<dbReference type="SUPFAM" id="SSF53756">
    <property type="entry name" value="UDP-Glycosyltransferase/glycogen phosphorylase"/>
    <property type="match status" value="1"/>
</dbReference>
<sequence>MDKVAAAGHIITLTVLAWGHTKCACGMVAKAVRFKPIYATVFVGLPFFERTKKEIDSHFISGEEDHLRNLIRVVGLKCDALPYETTTLNDEFLKLYKKLLASESIPEQPESDVHLPAIEPPRLFVLDFFLNNTLYAVRSISGKSVPIYTLQSGGSTGILFLFSPEHLGGNGDLEEKLKKITTEDEEQRKKETIEIYRRCYGEVVKIPGLPPMYDYEFSPQESIFGHEISAFSAPVHKFFNESDGVVLNTIPEFEEDAINAVQSWFGDDPVFSTGPFDFSLIEKKEEASPGALEVRAFLDKALKDHGPHSVLYISFGSMFWFKDPSKLLPFFEVLLEKRRPFIFSIASPFAMFPDEMRERILNSGLAYISSWAPQIDILNHEATGWFMSHCGHNSTIESLSAGVPMICCPFDADQPANAANLSHTHDVAYELFELRTGHGLRPIHRLGDRQPEGTEESIRREILEILEKASGPDGQRKRENARRFKEAIKRSWAPDGSNWKEIERLVNIASEKELRN</sequence>
<dbReference type="PANTHER" id="PTHR48045">
    <property type="entry name" value="UDP-GLYCOSYLTRANSFERASE 72B1"/>
    <property type="match status" value="1"/>
</dbReference>